<dbReference type="PROSITE" id="PS00101">
    <property type="entry name" value="HEXAPEP_TRANSFERASES"/>
    <property type="match status" value="1"/>
</dbReference>
<evidence type="ECO:0000256" key="3">
    <source>
        <dbReference type="ARBA" id="ARBA00022737"/>
    </source>
</evidence>
<dbReference type="AlphaFoldDB" id="A0AAW4UFK8"/>
<sequence length="173" mass="19317">MLFKRKKDLDYYKKRGLSIGENVECYSIDGIDSLFPWLITIGNNVTISTNVQILTHDSSTFFVGAHTRVGEVNIGNNVFIGTKSIILPNVSIGDNVIVGAGSIVTKDIPANSVVCGNPARVITSYECFKDKIMKDRESSYIIDSKYINHWDSITDEEKEVIKKNIKNKYGYLG</sequence>
<dbReference type="InterPro" id="IPR018357">
    <property type="entry name" value="Hexapep_transf_CS"/>
</dbReference>
<proteinExistence type="inferred from homology"/>
<protein>
    <submittedName>
        <fullName evidence="4">Acyltransferase</fullName>
    </submittedName>
</protein>
<name>A0AAW4UFK8_9FIRM</name>
<dbReference type="RefSeq" id="WP_306778669.1">
    <property type="nucleotide sequence ID" value="NZ_JAJCJK010000025.1"/>
</dbReference>
<evidence type="ECO:0000256" key="2">
    <source>
        <dbReference type="ARBA" id="ARBA00022679"/>
    </source>
</evidence>
<dbReference type="PANTHER" id="PTHR23416:SF23">
    <property type="entry name" value="ACETYLTRANSFERASE C18B11.09C-RELATED"/>
    <property type="match status" value="1"/>
</dbReference>
<organism evidence="4 5">
    <name type="scientific">Agathobacter rectalis</name>
    <dbReference type="NCBI Taxonomy" id="39491"/>
    <lineage>
        <taxon>Bacteria</taxon>
        <taxon>Bacillati</taxon>
        <taxon>Bacillota</taxon>
        <taxon>Clostridia</taxon>
        <taxon>Lachnospirales</taxon>
        <taxon>Lachnospiraceae</taxon>
        <taxon>Agathobacter</taxon>
    </lineage>
</organism>
<dbReference type="GO" id="GO:0008374">
    <property type="term" value="F:O-acyltransferase activity"/>
    <property type="evidence" value="ECO:0007669"/>
    <property type="project" value="TreeGrafter"/>
</dbReference>
<dbReference type="PANTHER" id="PTHR23416">
    <property type="entry name" value="SIALIC ACID SYNTHASE-RELATED"/>
    <property type="match status" value="1"/>
</dbReference>
<evidence type="ECO:0000313" key="4">
    <source>
        <dbReference type="EMBL" id="MCB6939354.1"/>
    </source>
</evidence>
<comment type="similarity">
    <text evidence="1">Belongs to the transferase hexapeptide repeat family.</text>
</comment>
<dbReference type="Proteomes" id="UP001197684">
    <property type="component" value="Unassembled WGS sequence"/>
</dbReference>
<dbReference type="SUPFAM" id="SSF51161">
    <property type="entry name" value="Trimeric LpxA-like enzymes"/>
    <property type="match status" value="1"/>
</dbReference>
<keyword evidence="2" id="KW-0808">Transferase</keyword>
<accession>A0AAW4UFK8</accession>
<keyword evidence="4" id="KW-0012">Acyltransferase</keyword>
<gene>
    <name evidence="4" type="ORF">LIZ56_13185</name>
</gene>
<dbReference type="Gene3D" id="2.160.10.10">
    <property type="entry name" value="Hexapeptide repeat proteins"/>
    <property type="match status" value="1"/>
</dbReference>
<dbReference type="GO" id="GO:0005829">
    <property type="term" value="C:cytosol"/>
    <property type="evidence" value="ECO:0007669"/>
    <property type="project" value="TreeGrafter"/>
</dbReference>
<comment type="caution">
    <text evidence="4">The sequence shown here is derived from an EMBL/GenBank/DDBJ whole genome shotgun (WGS) entry which is preliminary data.</text>
</comment>
<evidence type="ECO:0000313" key="5">
    <source>
        <dbReference type="Proteomes" id="UP001197684"/>
    </source>
</evidence>
<dbReference type="InterPro" id="IPR011004">
    <property type="entry name" value="Trimer_LpxA-like_sf"/>
</dbReference>
<dbReference type="InterPro" id="IPR051159">
    <property type="entry name" value="Hexapeptide_acetyltransf"/>
</dbReference>
<evidence type="ECO:0000256" key="1">
    <source>
        <dbReference type="ARBA" id="ARBA00007274"/>
    </source>
</evidence>
<dbReference type="InterPro" id="IPR001451">
    <property type="entry name" value="Hexapep"/>
</dbReference>
<dbReference type="Pfam" id="PF00132">
    <property type="entry name" value="Hexapep"/>
    <property type="match status" value="1"/>
</dbReference>
<keyword evidence="3" id="KW-0677">Repeat</keyword>
<reference evidence="4" key="1">
    <citation type="submission" date="2021-10" db="EMBL/GenBank/DDBJ databases">
        <title>Collection of gut derived symbiotic bacterial strains cultured from healthy donors.</title>
        <authorList>
            <person name="Lin H."/>
            <person name="Littmann E."/>
            <person name="Kohout C."/>
            <person name="Pamer E.G."/>
        </authorList>
    </citation>
    <scope>NUCLEOTIDE SEQUENCE</scope>
    <source>
        <strain evidence="4">DFI.9.42</strain>
    </source>
</reference>
<dbReference type="EMBL" id="JAJCJK010000025">
    <property type="protein sequence ID" value="MCB6939354.1"/>
    <property type="molecule type" value="Genomic_DNA"/>
</dbReference>